<sequence>MRKPIDLIPAGKYLSGLDKTRKTAGLTAVKASIKIAVKEDIEQGAKNFDTFKGLLNGKLH</sequence>
<dbReference type="AlphaFoldDB" id="A0A3R9K7Q5"/>
<gene>
    <name evidence="1" type="ORF">D8802_07635</name>
</gene>
<evidence type="ECO:0000313" key="1">
    <source>
        <dbReference type="EMBL" id="RSJ66733.1"/>
    </source>
</evidence>
<name>A0A3R9K7Q5_STROR</name>
<reference evidence="1 2" key="1">
    <citation type="submission" date="2018-11" db="EMBL/GenBank/DDBJ databases">
        <title>Species Designations Belie Phenotypic and Genotypic Heterogeneity in Oral Streptococci.</title>
        <authorList>
            <person name="Velsko I."/>
        </authorList>
    </citation>
    <scope>NUCLEOTIDE SEQUENCE [LARGE SCALE GENOMIC DNA]</scope>
    <source>
        <strain evidence="1 2">BCC12</strain>
    </source>
</reference>
<comment type="caution">
    <text evidence="1">The sequence shown here is derived from an EMBL/GenBank/DDBJ whole genome shotgun (WGS) entry which is preliminary data.</text>
</comment>
<protein>
    <submittedName>
        <fullName evidence="1">Uncharacterized protein</fullName>
    </submittedName>
</protein>
<accession>A0A3R9K7Q5</accession>
<dbReference type="Proteomes" id="UP000280182">
    <property type="component" value="Unassembled WGS sequence"/>
</dbReference>
<proteinExistence type="predicted"/>
<organism evidence="1 2">
    <name type="scientific">Streptococcus oralis</name>
    <dbReference type="NCBI Taxonomy" id="1303"/>
    <lineage>
        <taxon>Bacteria</taxon>
        <taxon>Bacillati</taxon>
        <taxon>Bacillota</taxon>
        <taxon>Bacilli</taxon>
        <taxon>Lactobacillales</taxon>
        <taxon>Streptococcaceae</taxon>
        <taxon>Streptococcus</taxon>
    </lineage>
</organism>
<evidence type="ECO:0000313" key="2">
    <source>
        <dbReference type="Proteomes" id="UP000280182"/>
    </source>
</evidence>
<dbReference type="RefSeq" id="WP_125395429.1">
    <property type="nucleotide sequence ID" value="NZ_RJPJ01000009.1"/>
</dbReference>
<dbReference type="EMBL" id="RJPJ01000009">
    <property type="protein sequence ID" value="RSJ66733.1"/>
    <property type="molecule type" value="Genomic_DNA"/>
</dbReference>
<dbReference type="OrthoDB" id="2234398at2"/>